<organism evidence="10">
    <name type="scientific">Marseillevirus LCMAC103</name>
    <dbReference type="NCBI Taxonomy" id="2506604"/>
    <lineage>
        <taxon>Viruses</taxon>
        <taxon>Varidnaviria</taxon>
        <taxon>Bamfordvirae</taxon>
        <taxon>Nucleocytoviricota</taxon>
        <taxon>Megaviricetes</taxon>
        <taxon>Pimascovirales</taxon>
        <taxon>Pimascovirales incertae sedis</taxon>
        <taxon>Marseilleviridae</taxon>
    </lineage>
</organism>
<dbReference type="Pfam" id="PF00005">
    <property type="entry name" value="ABC_tran"/>
    <property type="match status" value="1"/>
</dbReference>
<keyword evidence="4" id="KW-0067">ATP-binding</keyword>
<evidence type="ECO:0000259" key="9">
    <source>
        <dbReference type="PROSITE" id="PS50929"/>
    </source>
</evidence>
<feature type="transmembrane region" description="Helical" evidence="7">
    <location>
        <begin position="26"/>
        <end position="50"/>
    </location>
</feature>
<feature type="transmembrane region" description="Helical" evidence="7">
    <location>
        <begin position="171"/>
        <end position="189"/>
    </location>
</feature>
<dbReference type="PANTHER" id="PTHR43394">
    <property type="entry name" value="ATP-DEPENDENT PERMEASE MDL1, MITOCHONDRIAL"/>
    <property type="match status" value="1"/>
</dbReference>
<evidence type="ECO:0000256" key="1">
    <source>
        <dbReference type="ARBA" id="ARBA00004141"/>
    </source>
</evidence>
<dbReference type="Gene3D" id="3.40.50.300">
    <property type="entry name" value="P-loop containing nucleotide triphosphate hydrolases"/>
    <property type="match status" value="1"/>
</dbReference>
<feature type="domain" description="ABC transmembrane type-1" evidence="9">
    <location>
        <begin position="28"/>
        <end position="311"/>
    </location>
</feature>
<dbReference type="InterPro" id="IPR011527">
    <property type="entry name" value="ABC1_TM_dom"/>
</dbReference>
<keyword evidence="5 7" id="KW-1133">Transmembrane helix</keyword>
<dbReference type="CDD" id="cd03228">
    <property type="entry name" value="ABCC_MRP_Like"/>
    <property type="match status" value="1"/>
</dbReference>
<sequence length="562" mass="62059">MTTARDTMYDIRKTLRAFMRENRKAMGLYLALSLASPLAEVVLPTFYGKILSNLPKQNPTLALAPETKRAVVSVVVLWCVLQGLYQALDRLDAAMIPKLQAFVRRHIVLAVVETFKDNHEELELGDLLAKIIKLPLVIRDLAHQLRHFILPTSLVFLAVAGYLTYTHPLLGAVFAANAAALGGVIVTFGRACTASSVTMNEHDNVLHEEIEDILGNVLDVYAADSLEDELARLAARQARLDSQYKDTIKCASRFKLLYNMVGFTMFLSVNAASFYLYAKKRVTLAQVITTLMVSLFLVGSLNRLGGELRDFVFNAGMTRNMQLYLDRLRALRPSPPPVAATEPFEVVRGDLAFSDVTVRHGERRVLDRFSLAVPAGQKVAIVGKNGSGKTTLVRALLKLQPYEGTIEVDGQNIAALDPGRLRRQFVYVPQNPRLFNRTLYENITYGVPRTTRAQVRALLARFGLSAAFGGGLGQRVGKNGSKLSGGQRQIVFLLRCVLRCARAGGPRVVILDEPTASLDDANKAQLFEILRTLMQGRTVLMVTHDPFLLRGADRVVDLGAEN</sequence>
<evidence type="ECO:0000256" key="6">
    <source>
        <dbReference type="ARBA" id="ARBA00023136"/>
    </source>
</evidence>
<dbReference type="PROSITE" id="PS50929">
    <property type="entry name" value="ABC_TM1F"/>
    <property type="match status" value="1"/>
</dbReference>
<evidence type="ECO:0000313" key="10">
    <source>
        <dbReference type="EMBL" id="QBK87088.1"/>
    </source>
</evidence>
<dbReference type="PROSITE" id="PS50893">
    <property type="entry name" value="ABC_TRANSPORTER_2"/>
    <property type="match status" value="1"/>
</dbReference>
<dbReference type="InterPro" id="IPR036640">
    <property type="entry name" value="ABC1_TM_sf"/>
</dbReference>
<dbReference type="SMART" id="SM00382">
    <property type="entry name" value="AAA"/>
    <property type="match status" value="1"/>
</dbReference>
<evidence type="ECO:0000256" key="4">
    <source>
        <dbReference type="ARBA" id="ARBA00022840"/>
    </source>
</evidence>
<dbReference type="InterPro" id="IPR027417">
    <property type="entry name" value="P-loop_NTPase"/>
</dbReference>
<feature type="transmembrane region" description="Helical" evidence="7">
    <location>
        <begin position="148"/>
        <end position="165"/>
    </location>
</feature>
<gene>
    <name evidence="10" type="ORF">LCMAC103_04320</name>
</gene>
<evidence type="ECO:0000259" key="8">
    <source>
        <dbReference type="PROSITE" id="PS50893"/>
    </source>
</evidence>
<dbReference type="PANTHER" id="PTHR43394:SF1">
    <property type="entry name" value="ATP-BINDING CASSETTE SUB-FAMILY B MEMBER 10, MITOCHONDRIAL"/>
    <property type="match status" value="1"/>
</dbReference>
<accession>A0A481YV66</accession>
<dbReference type="InterPro" id="IPR003593">
    <property type="entry name" value="AAA+_ATPase"/>
</dbReference>
<keyword evidence="6 7" id="KW-0472">Membrane</keyword>
<dbReference type="Gene3D" id="1.20.1560.10">
    <property type="entry name" value="ABC transporter type 1, transmembrane domain"/>
    <property type="match status" value="1"/>
</dbReference>
<dbReference type="SUPFAM" id="SSF90123">
    <property type="entry name" value="ABC transporter transmembrane region"/>
    <property type="match status" value="1"/>
</dbReference>
<comment type="subcellular location">
    <subcellularLocation>
        <location evidence="1">Membrane</location>
        <topology evidence="1">Multi-pass membrane protein</topology>
    </subcellularLocation>
</comment>
<dbReference type="GO" id="GO:0015421">
    <property type="term" value="F:ABC-type oligopeptide transporter activity"/>
    <property type="evidence" value="ECO:0007669"/>
    <property type="project" value="TreeGrafter"/>
</dbReference>
<dbReference type="GO" id="GO:0016887">
    <property type="term" value="F:ATP hydrolysis activity"/>
    <property type="evidence" value="ECO:0007669"/>
    <property type="project" value="InterPro"/>
</dbReference>
<evidence type="ECO:0000256" key="2">
    <source>
        <dbReference type="ARBA" id="ARBA00022692"/>
    </source>
</evidence>
<dbReference type="InterPro" id="IPR039421">
    <property type="entry name" value="Type_1_exporter"/>
</dbReference>
<feature type="transmembrane region" description="Helical" evidence="7">
    <location>
        <begin position="256"/>
        <end position="277"/>
    </location>
</feature>
<evidence type="ECO:0000256" key="3">
    <source>
        <dbReference type="ARBA" id="ARBA00022741"/>
    </source>
</evidence>
<feature type="transmembrane region" description="Helical" evidence="7">
    <location>
        <begin position="283"/>
        <end position="301"/>
    </location>
</feature>
<reference evidence="10" key="1">
    <citation type="journal article" date="2019" name="MBio">
        <title>Virus Genomes from Deep Sea Sediments Expand the Ocean Megavirome and Support Independent Origins of Viral Gigantism.</title>
        <authorList>
            <person name="Backstrom D."/>
            <person name="Yutin N."/>
            <person name="Jorgensen S.L."/>
            <person name="Dharamshi J."/>
            <person name="Homa F."/>
            <person name="Zaremba-Niedwiedzka K."/>
            <person name="Spang A."/>
            <person name="Wolf Y.I."/>
            <person name="Koonin E.V."/>
            <person name="Ettema T.J."/>
        </authorList>
    </citation>
    <scope>NUCLEOTIDE SEQUENCE</scope>
</reference>
<protein>
    <submittedName>
        <fullName evidence="10">ABC transporter</fullName>
    </submittedName>
</protein>
<evidence type="ECO:0000256" key="7">
    <source>
        <dbReference type="SAM" id="Phobius"/>
    </source>
</evidence>
<keyword evidence="2 7" id="KW-0812">Transmembrane</keyword>
<dbReference type="GO" id="GO:0005524">
    <property type="term" value="F:ATP binding"/>
    <property type="evidence" value="ECO:0007669"/>
    <property type="project" value="UniProtKB-KW"/>
</dbReference>
<dbReference type="GO" id="GO:0016020">
    <property type="term" value="C:membrane"/>
    <property type="evidence" value="ECO:0007669"/>
    <property type="project" value="UniProtKB-SubCell"/>
</dbReference>
<feature type="transmembrane region" description="Helical" evidence="7">
    <location>
        <begin position="70"/>
        <end position="88"/>
    </location>
</feature>
<dbReference type="EMBL" id="MK500343">
    <property type="protein sequence ID" value="QBK87088.1"/>
    <property type="molecule type" value="Genomic_DNA"/>
</dbReference>
<dbReference type="SUPFAM" id="SSF52540">
    <property type="entry name" value="P-loop containing nucleoside triphosphate hydrolases"/>
    <property type="match status" value="1"/>
</dbReference>
<keyword evidence="3" id="KW-0547">Nucleotide-binding</keyword>
<evidence type="ECO:0000256" key="5">
    <source>
        <dbReference type="ARBA" id="ARBA00022989"/>
    </source>
</evidence>
<proteinExistence type="predicted"/>
<name>A0A481YV66_9VIRU</name>
<dbReference type="InterPro" id="IPR003439">
    <property type="entry name" value="ABC_transporter-like_ATP-bd"/>
</dbReference>
<feature type="domain" description="ABC transporter" evidence="8">
    <location>
        <begin position="351"/>
        <end position="562"/>
    </location>
</feature>